<dbReference type="Proteomes" id="UP000297998">
    <property type="component" value="Unassembled WGS sequence"/>
</dbReference>
<accession>A0A4Z1AVC4</accession>
<comment type="caution">
    <text evidence="2">The sequence shown here is derived from an EMBL/GenBank/DDBJ whole genome shotgun (WGS) entry which is preliminary data.</text>
</comment>
<dbReference type="EMBL" id="SRPE01000021">
    <property type="protein sequence ID" value="TGN21438.1"/>
    <property type="molecule type" value="Genomic_DNA"/>
</dbReference>
<evidence type="ECO:0000256" key="1">
    <source>
        <dbReference type="SAM" id="SignalP"/>
    </source>
</evidence>
<evidence type="ECO:0000313" key="2">
    <source>
        <dbReference type="EMBL" id="TGN21438.1"/>
    </source>
</evidence>
<dbReference type="RefSeq" id="WP_135837055.1">
    <property type="nucleotide sequence ID" value="NZ_CAUQWU010000020.1"/>
</dbReference>
<feature type="chain" id="PRO_5021501510" description="DUF3221 domain-containing protein" evidence="1">
    <location>
        <begin position="25"/>
        <end position="112"/>
    </location>
</feature>
<evidence type="ECO:0008006" key="4">
    <source>
        <dbReference type="Google" id="ProtNLM"/>
    </source>
</evidence>
<keyword evidence="3" id="KW-1185">Reference proteome</keyword>
<keyword evidence="1" id="KW-0732">Signal</keyword>
<gene>
    <name evidence="2" type="ORF">E4J94_17410</name>
</gene>
<dbReference type="AlphaFoldDB" id="A0A4Z1AVC4"/>
<evidence type="ECO:0000313" key="3">
    <source>
        <dbReference type="Proteomes" id="UP000297998"/>
    </source>
</evidence>
<protein>
    <recommendedName>
        <fullName evidence="4">DUF3221 domain-containing protein</fullName>
    </recommendedName>
</protein>
<dbReference type="OrthoDB" id="1260929at2"/>
<feature type="signal peptide" evidence="1">
    <location>
        <begin position="1"/>
        <end position="24"/>
    </location>
</feature>
<proteinExistence type="predicted"/>
<sequence>MRKSYALIILVAALFMNSCTTNKANTDSTSTLEEHQIVVNGKVTELERGKDGYMATIETKKGEHYKATISIINFQKNNQEYKTLNIGDEVSVEGPTWSDVDGNKYIKVEKMK</sequence>
<name>A0A4Z1AVC4_9FLAO</name>
<organism evidence="2 3">
    <name type="scientific">Empedobacter tilapiae</name>
    <dbReference type="NCBI Taxonomy" id="2491114"/>
    <lineage>
        <taxon>Bacteria</taxon>
        <taxon>Pseudomonadati</taxon>
        <taxon>Bacteroidota</taxon>
        <taxon>Flavobacteriia</taxon>
        <taxon>Flavobacteriales</taxon>
        <taxon>Weeksellaceae</taxon>
        <taxon>Empedobacter</taxon>
    </lineage>
</organism>
<reference evidence="2 3" key="1">
    <citation type="submission" date="2019-03" db="EMBL/GenBank/DDBJ databases">
        <title>Empedobacter tilapiae sp. nov., isolated from an intestine of Nile tilapia Oreochromis niloticus.</title>
        <authorList>
            <person name="Kim Y.-O."/>
            <person name="Yoon J.-H."/>
        </authorList>
    </citation>
    <scope>NUCLEOTIDE SEQUENCE [LARGE SCALE GENOMIC DNA]</scope>
    <source>
        <strain evidence="2 3">MRS2</strain>
    </source>
</reference>